<evidence type="ECO:0000256" key="2">
    <source>
        <dbReference type="SAM" id="MobiDB-lite"/>
    </source>
</evidence>
<proteinExistence type="predicted"/>
<feature type="compositionally biased region" description="Low complexity" evidence="2">
    <location>
        <begin position="271"/>
        <end position="286"/>
    </location>
</feature>
<dbReference type="EMBL" id="MRCG01000004">
    <property type="protein sequence ID" value="OKH49143.1"/>
    <property type="molecule type" value="Genomic_DNA"/>
</dbReference>
<protein>
    <recommendedName>
        <fullName evidence="3">MurNAc-LAA domain-containing protein</fullName>
    </recommendedName>
</protein>
<reference evidence="4 5" key="1">
    <citation type="submission" date="2016-11" db="EMBL/GenBank/DDBJ databases">
        <title>Draft Genome Sequences of Nine Cyanobacterial Strains from Diverse Habitats.</title>
        <authorList>
            <person name="Zhu T."/>
            <person name="Hou S."/>
            <person name="Lu X."/>
            <person name="Hess W.R."/>
        </authorList>
    </citation>
    <scope>NUCLEOTIDE SEQUENCE [LARGE SCALE GENOMIC DNA]</scope>
    <source>
        <strain evidence="4 5">NIES-30</strain>
    </source>
</reference>
<evidence type="ECO:0000256" key="1">
    <source>
        <dbReference type="ARBA" id="ARBA00022801"/>
    </source>
</evidence>
<dbReference type="Gene3D" id="2.60.40.3500">
    <property type="match status" value="1"/>
</dbReference>
<feature type="domain" description="MurNAc-LAA" evidence="3">
    <location>
        <begin position="384"/>
        <end position="493"/>
    </location>
</feature>
<dbReference type="RefSeq" id="WP_073607926.1">
    <property type="nucleotide sequence ID" value="NZ_MRCG01000004.1"/>
</dbReference>
<dbReference type="CDD" id="cd02696">
    <property type="entry name" value="MurNAc-LAA"/>
    <property type="match status" value="1"/>
</dbReference>
<dbReference type="PANTHER" id="PTHR30404:SF0">
    <property type="entry name" value="N-ACETYLMURAMOYL-L-ALANINE AMIDASE AMIC"/>
    <property type="match status" value="1"/>
</dbReference>
<dbReference type="Gene3D" id="3.40.630.40">
    <property type="entry name" value="Zn-dependent exopeptidases"/>
    <property type="match status" value="1"/>
</dbReference>
<evidence type="ECO:0000313" key="5">
    <source>
        <dbReference type="Proteomes" id="UP000185557"/>
    </source>
</evidence>
<dbReference type="OrthoDB" id="9806267at2"/>
<feature type="compositionally biased region" description="Pro residues" evidence="2">
    <location>
        <begin position="287"/>
        <end position="312"/>
    </location>
</feature>
<organism evidence="4 5">
    <name type="scientific">Phormidium tenue NIES-30</name>
    <dbReference type="NCBI Taxonomy" id="549789"/>
    <lineage>
        <taxon>Bacteria</taxon>
        <taxon>Bacillati</taxon>
        <taxon>Cyanobacteriota</taxon>
        <taxon>Cyanophyceae</taxon>
        <taxon>Oscillatoriophycideae</taxon>
        <taxon>Oscillatoriales</taxon>
        <taxon>Oscillatoriaceae</taxon>
        <taxon>Phormidium</taxon>
    </lineage>
</organism>
<dbReference type="STRING" id="549789.NIES30_08245"/>
<dbReference type="InterPro" id="IPR002508">
    <property type="entry name" value="MurNAc-LAA_cat"/>
</dbReference>
<name>A0A1U7J7R7_9CYAN</name>
<feature type="region of interest" description="Disordered" evidence="2">
    <location>
        <begin position="271"/>
        <end position="314"/>
    </location>
</feature>
<keyword evidence="5" id="KW-1185">Reference proteome</keyword>
<dbReference type="InterPro" id="IPR021731">
    <property type="entry name" value="AMIN_dom"/>
</dbReference>
<dbReference type="Pfam" id="PF01520">
    <property type="entry name" value="Amidase_3"/>
    <property type="match status" value="1"/>
</dbReference>
<dbReference type="GO" id="GO:0009253">
    <property type="term" value="P:peptidoglycan catabolic process"/>
    <property type="evidence" value="ECO:0007669"/>
    <property type="project" value="InterPro"/>
</dbReference>
<dbReference type="Proteomes" id="UP000185557">
    <property type="component" value="Unassembled WGS sequence"/>
</dbReference>
<sequence>MKQYRPLVSLIGMAGGLLLALPVEAAQFRTWRFDPQQNRLEFSTDAAVQPRAQLLFNPTRIVVDLPGTTLEQRTINQAFGGAIQAVRIGQFDAQTTRLVIELAPGYTLNPDQVVVRGETPQQWVVQLPPPQGEPAPSAAATTNQVNATPVAGAATQVEGVRTTPDGFFIRTSGASPNLTVERVSDTQVVLELENATVATALTGQTLPANRFGVTAWTIQPVSAAAVPTLQITLTVPANSTDWQASVGNGSGIIVLPPRGVAIAADVVSASPSQAPAPAPAATSPPIAVQPPPPAPVVPPQPEPAIPSTPAVPLPDSSIPKQAVTIVIDPGHGGRDPGAIGVGGLREKDVTSAIAYEVARILQQSGVQVILTRSDDREIDLAPRVQIAERANADLFVSIHANSISLSRPDVNGLETYYHSSGNRFAQVIHQSILRLVTMPDRGVRQARFHVLVNTSMPSVLVETGFVTGAQDARNFNDPAWRTRMAQGIAAGIMQYAQRSL</sequence>
<dbReference type="SUPFAM" id="SSF53187">
    <property type="entry name" value="Zn-dependent exopeptidases"/>
    <property type="match status" value="1"/>
</dbReference>
<dbReference type="GO" id="GO:0030288">
    <property type="term" value="C:outer membrane-bounded periplasmic space"/>
    <property type="evidence" value="ECO:0007669"/>
    <property type="project" value="TreeGrafter"/>
</dbReference>
<dbReference type="GO" id="GO:0008745">
    <property type="term" value="F:N-acetylmuramoyl-L-alanine amidase activity"/>
    <property type="evidence" value="ECO:0007669"/>
    <property type="project" value="InterPro"/>
</dbReference>
<dbReference type="AlphaFoldDB" id="A0A1U7J7R7"/>
<evidence type="ECO:0000313" key="4">
    <source>
        <dbReference type="EMBL" id="OKH49143.1"/>
    </source>
</evidence>
<dbReference type="InterPro" id="IPR050695">
    <property type="entry name" value="N-acetylmuramoyl_amidase_3"/>
</dbReference>
<comment type="caution">
    <text evidence="4">The sequence shown here is derived from an EMBL/GenBank/DDBJ whole genome shotgun (WGS) entry which is preliminary data.</text>
</comment>
<accession>A0A1U7J7R7</accession>
<keyword evidence="1" id="KW-0378">Hydrolase</keyword>
<dbReference type="Pfam" id="PF11741">
    <property type="entry name" value="AMIN"/>
    <property type="match status" value="1"/>
</dbReference>
<dbReference type="SMART" id="SM00646">
    <property type="entry name" value="Ami_3"/>
    <property type="match status" value="1"/>
</dbReference>
<evidence type="ECO:0000259" key="3">
    <source>
        <dbReference type="SMART" id="SM00646"/>
    </source>
</evidence>
<dbReference type="PANTHER" id="PTHR30404">
    <property type="entry name" value="N-ACETYLMURAMOYL-L-ALANINE AMIDASE"/>
    <property type="match status" value="1"/>
</dbReference>
<gene>
    <name evidence="4" type="ORF">NIES30_08245</name>
</gene>